<sequence length="160" mass="17283">MKDVSAAGSDTLFLRLQQEIDSLPPAIQANAKQLLNDGTNGTTFYAIAKILAEKEVNDITITFSNNWPWVFSSDSAVQFIDENIYGDFGIIASTAIGTMVQLTTNITVYLDPNFLLIFFFDAALVQLGSYIGAGTTEGNTALTQSLISGSWSIPKTDKDA</sequence>
<keyword evidence="2" id="KW-1185">Reference proteome</keyword>
<evidence type="ECO:0000313" key="1">
    <source>
        <dbReference type="EMBL" id="MBS0968468.1"/>
    </source>
</evidence>
<organism evidence="1 2">
    <name type="scientific">Nissabacter archeti</name>
    <dbReference type="NCBI Taxonomy" id="1917880"/>
    <lineage>
        <taxon>Bacteria</taxon>
        <taxon>Pseudomonadati</taxon>
        <taxon>Pseudomonadota</taxon>
        <taxon>Gammaproteobacteria</taxon>
        <taxon>Enterobacterales</taxon>
        <taxon>Yersiniaceae</taxon>
        <taxon>Nissabacter</taxon>
    </lineage>
</organism>
<evidence type="ECO:0000313" key="2">
    <source>
        <dbReference type="Proteomes" id="UP000680634"/>
    </source>
</evidence>
<dbReference type="EMBL" id="JAERKB010000004">
    <property type="protein sequence ID" value="MBS0968468.1"/>
    <property type="molecule type" value="Genomic_DNA"/>
</dbReference>
<comment type="caution">
    <text evidence="1">The sequence shown here is derived from an EMBL/GenBank/DDBJ whole genome shotgun (WGS) entry which is preliminary data.</text>
</comment>
<protein>
    <submittedName>
        <fullName evidence="1">Uncharacterized protein</fullName>
    </submittedName>
</protein>
<accession>A0ABS5JGK0</accession>
<gene>
    <name evidence="1" type="ORF">JK232_06155</name>
</gene>
<dbReference type="RefSeq" id="WP_212588939.1">
    <property type="nucleotide sequence ID" value="NZ_JAERKB010000004.1"/>
</dbReference>
<reference evidence="1 2" key="1">
    <citation type="submission" date="2020-12" db="EMBL/GenBank/DDBJ databases">
        <authorList>
            <person name="Mcmullen J.G."/>
        </authorList>
    </citation>
    <scope>NUCLEOTIDE SEQUENCE [LARGE SCALE GENOMIC DNA]</scope>
    <source>
        <strain evidence="1 2">JGM97</strain>
    </source>
</reference>
<proteinExistence type="predicted"/>
<name>A0ABS5JGK0_9GAMM</name>
<reference evidence="2" key="2">
    <citation type="submission" date="2023-07" db="EMBL/GenBank/DDBJ databases">
        <title>Genome-inferred correspondence between phylogeny and metabolic traits in the wild Drosophila gut microbiome.</title>
        <authorList>
            <person name="Bueno E."/>
            <person name="Blow F."/>
            <person name="Douglas A.E."/>
        </authorList>
    </citation>
    <scope>NUCLEOTIDE SEQUENCE [LARGE SCALE GENOMIC DNA]</scope>
    <source>
        <strain evidence="2">JGM97</strain>
    </source>
</reference>
<dbReference type="Proteomes" id="UP000680634">
    <property type="component" value="Unassembled WGS sequence"/>
</dbReference>